<dbReference type="GO" id="GO:0016787">
    <property type="term" value="F:hydrolase activity"/>
    <property type="evidence" value="ECO:0007669"/>
    <property type="project" value="UniProtKB-KW"/>
</dbReference>
<name>A0ABT3BJD8_9RHOB</name>
<dbReference type="PANTHER" id="PTHR43798">
    <property type="entry name" value="MONOACYLGLYCEROL LIPASE"/>
    <property type="match status" value="1"/>
</dbReference>
<feature type="domain" description="AB hydrolase-1" evidence="1">
    <location>
        <begin position="3"/>
        <end position="227"/>
    </location>
</feature>
<accession>A0ABT3BJD8</accession>
<reference evidence="2 3" key="1">
    <citation type="submission" date="2022-04" db="EMBL/GenBank/DDBJ databases">
        <title>Roseobacter sp. WL0113 is a bacterium isolated from neritic sediment.</title>
        <authorList>
            <person name="Wang L."/>
            <person name="He W."/>
            <person name="Zhang D.-F."/>
        </authorList>
    </citation>
    <scope>NUCLEOTIDE SEQUENCE [LARGE SCALE GENOMIC DNA]</scope>
    <source>
        <strain evidence="2 3">WL0113</strain>
    </source>
</reference>
<dbReference type="InterPro" id="IPR000073">
    <property type="entry name" value="AB_hydrolase_1"/>
</dbReference>
<sequence>MTPLVLVHGFIGGSAQWEEQIDALSVDREVIALDLPGFGRNAHLPVIDTIGGFADWAMAALDERGVRRFCLLGHSMGGMIVQEMARRAPGRIVQLILYATGALGILPGRFETIAESKARARAEGAGVTARRIAATWFRESEQAPRYEGCAAIAEHASLGAVLAGLDAMEAWSGEAALSQLDMPTLIIWGDGDRTYPWAQTELLWRTLPGANLAVIPGCAHAVHLEKPHLFNAVLRDHLTNAP</sequence>
<dbReference type="SUPFAM" id="SSF53474">
    <property type="entry name" value="alpha/beta-Hydrolases"/>
    <property type="match status" value="1"/>
</dbReference>
<dbReference type="InterPro" id="IPR029058">
    <property type="entry name" value="AB_hydrolase_fold"/>
</dbReference>
<dbReference type="EMBL" id="JALIEB010000018">
    <property type="protein sequence ID" value="MCV3273690.1"/>
    <property type="molecule type" value="Genomic_DNA"/>
</dbReference>
<proteinExistence type="predicted"/>
<evidence type="ECO:0000259" key="1">
    <source>
        <dbReference type="Pfam" id="PF00561"/>
    </source>
</evidence>
<comment type="caution">
    <text evidence="2">The sequence shown here is derived from an EMBL/GenBank/DDBJ whole genome shotgun (WGS) entry which is preliminary data.</text>
</comment>
<dbReference type="PRINTS" id="PR00111">
    <property type="entry name" value="ABHYDROLASE"/>
</dbReference>
<keyword evidence="2" id="KW-0378">Hydrolase</keyword>
<dbReference type="Gene3D" id="3.40.50.1820">
    <property type="entry name" value="alpha/beta hydrolase"/>
    <property type="match status" value="1"/>
</dbReference>
<dbReference type="Pfam" id="PF00561">
    <property type="entry name" value="Abhydrolase_1"/>
    <property type="match status" value="1"/>
</dbReference>
<dbReference type="RefSeq" id="WP_263845900.1">
    <property type="nucleotide sequence ID" value="NZ_JALIEB010000018.1"/>
</dbReference>
<dbReference type="Proteomes" id="UP001208690">
    <property type="component" value="Unassembled WGS sequence"/>
</dbReference>
<dbReference type="InterPro" id="IPR050266">
    <property type="entry name" value="AB_hydrolase_sf"/>
</dbReference>
<evidence type="ECO:0000313" key="3">
    <source>
        <dbReference type="Proteomes" id="UP001208690"/>
    </source>
</evidence>
<evidence type="ECO:0000313" key="2">
    <source>
        <dbReference type="EMBL" id="MCV3273690.1"/>
    </source>
</evidence>
<organism evidence="2 3">
    <name type="scientific">Roseobacter sinensis</name>
    <dbReference type="NCBI Taxonomy" id="2931391"/>
    <lineage>
        <taxon>Bacteria</taxon>
        <taxon>Pseudomonadati</taxon>
        <taxon>Pseudomonadota</taxon>
        <taxon>Alphaproteobacteria</taxon>
        <taxon>Rhodobacterales</taxon>
        <taxon>Roseobacteraceae</taxon>
        <taxon>Roseobacter</taxon>
    </lineage>
</organism>
<keyword evidence="3" id="KW-1185">Reference proteome</keyword>
<gene>
    <name evidence="2" type="ORF">MUB52_19835</name>
</gene>
<protein>
    <submittedName>
        <fullName evidence="2">Alpha/beta fold hydrolase</fullName>
    </submittedName>
</protein>